<evidence type="ECO:0000256" key="7">
    <source>
        <dbReference type="ARBA" id="ARBA00022917"/>
    </source>
</evidence>
<dbReference type="EMBL" id="CAJZBQ010000022">
    <property type="protein sequence ID" value="CAG9319238.1"/>
    <property type="molecule type" value="Genomic_DNA"/>
</dbReference>
<feature type="region of interest" description="Disordered" evidence="8">
    <location>
        <begin position="412"/>
        <end position="437"/>
    </location>
</feature>
<feature type="compositionally biased region" description="Basic and acidic residues" evidence="8">
    <location>
        <begin position="420"/>
        <end position="430"/>
    </location>
</feature>
<keyword evidence="6" id="KW-0810">Translation regulation</keyword>
<sequence>MEPTEETKQESHELLCRSGTSLLAVRGLPRQEQIAYASPCTMALYSPSGSKLACATEDQGLSVLNAQTHTVIMTTPNTGIQLLHFSQCERYLVTWEKQVENNPNLFVWNLATGQAIYSFSQKKSLKELWPTVVFTPNCDYFLRRNNQELQLYQIPEPQPIAVLSETRAAHFSVSPVNPTRVVVYTNEQRGETASVSLFTLSGSVFRKLNQTPITKVQDTTFHWNKFGNKAIAWCQTDVDSTGRSYYGEHSLFIIYPDKEARSVSTTEGPIHDVKWSPATDEFIVISGFMPATSTLFKGSGGKVKELAKHHRNTIRWNSFGSLFLIAGFGNLQGDIEVYERNTLTVVGTCRAATTVYCEWAPCGRMFVAATLCPRMRVDNGYSIYKYTGEQLITVNAQNDLYDVQWRNCPGAFQDRPLTPRKREAAPEKKVYKPPGSSSNFAERFKAVKDSLGHTAPVNIGKSQSQPAFVHQKPQPVVEELVPGQAPEAAKKKKKKKKKKGPEAAQNLPK</sequence>
<accession>A0AAU9IZW7</accession>
<keyword evidence="3" id="KW-0396">Initiation factor</keyword>
<evidence type="ECO:0000256" key="1">
    <source>
        <dbReference type="ARBA" id="ARBA00009573"/>
    </source>
</evidence>
<keyword evidence="7" id="KW-0648">Protein biosynthesis</keyword>
<name>A0AAU9IZW7_9CILI</name>
<evidence type="ECO:0000259" key="9">
    <source>
        <dbReference type="Pfam" id="PF08662"/>
    </source>
</evidence>
<keyword evidence="5" id="KW-0677">Repeat</keyword>
<proteinExistence type="inferred from homology"/>
<evidence type="ECO:0000313" key="10">
    <source>
        <dbReference type="EMBL" id="CAG9319238.1"/>
    </source>
</evidence>
<dbReference type="InterPro" id="IPR013979">
    <property type="entry name" value="TIF_beta_prop-like"/>
</dbReference>
<evidence type="ECO:0000256" key="6">
    <source>
        <dbReference type="ARBA" id="ARBA00022845"/>
    </source>
</evidence>
<dbReference type="Pfam" id="PF08662">
    <property type="entry name" value="eIF2A"/>
    <property type="match status" value="1"/>
</dbReference>
<dbReference type="AlphaFoldDB" id="A0AAU9IZW7"/>
<dbReference type="GO" id="GO:0006417">
    <property type="term" value="P:regulation of translation"/>
    <property type="evidence" value="ECO:0007669"/>
    <property type="project" value="UniProtKB-KW"/>
</dbReference>
<dbReference type="PANTHER" id="PTHR13227">
    <property type="entry name" value="EUKARYOTIC TRANSLATION INITIATION FACTOR 2A"/>
    <property type="match status" value="1"/>
</dbReference>
<organism evidence="10 11">
    <name type="scientific">Blepharisma stoltei</name>
    <dbReference type="NCBI Taxonomy" id="1481888"/>
    <lineage>
        <taxon>Eukaryota</taxon>
        <taxon>Sar</taxon>
        <taxon>Alveolata</taxon>
        <taxon>Ciliophora</taxon>
        <taxon>Postciliodesmatophora</taxon>
        <taxon>Heterotrichea</taxon>
        <taxon>Heterotrichida</taxon>
        <taxon>Blepharismidae</taxon>
        <taxon>Blepharisma</taxon>
    </lineage>
</organism>
<feature type="domain" description="Translation initiation factor beta propellor-like" evidence="9">
    <location>
        <begin position="215"/>
        <end position="403"/>
    </location>
</feature>
<feature type="region of interest" description="Disordered" evidence="8">
    <location>
        <begin position="454"/>
        <end position="509"/>
    </location>
</feature>
<comment type="similarity">
    <text evidence="1">Belongs to the WD repeat EIF2A family.</text>
</comment>
<dbReference type="SUPFAM" id="SSF82171">
    <property type="entry name" value="DPP6 N-terminal domain-like"/>
    <property type="match status" value="1"/>
</dbReference>
<evidence type="ECO:0000256" key="2">
    <source>
        <dbReference type="ARBA" id="ARBA00013819"/>
    </source>
</evidence>
<reference evidence="10" key="1">
    <citation type="submission" date="2021-09" db="EMBL/GenBank/DDBJ databases">
        <authorList>
            <consortium name="AG Swart"/>
            <person name="Singh M."/>
            <person name="Singh A."/>
            <person name="Seah K."/>
            <person name="Emmerich C."/>
        </authorList>
    </citation>
    <scope>NUCLEOTIDE SEQUENCE</scope>
    <source>
        <strain evidence="10">ATCC30299</strain>
    </source>
</reference>
<dbReference type="GO" id="GO:0003729">
    <property type="term" value="F:mRNA binding"/>
    <property type="evidence" value="ECO:0007669"/>
    <property type="project" value="TreeGrafter"/>
</dbReference>
<keyword evidence="4" id="KW-0853">WD repeat</keyword>
<evidence type="ECO:0000256" key="5">
    <source>
        <dbReference type="ARBA" id="ARBA00022737"/>
    </source>
</evidence>
<dbReference type="Gene3D" id="2.130.10.10">
    <property type="entry name" value="YVTN repeat-like/Quinoprotein amine dehydrogenase"/>
    <property type="match status" value="1"/>
</dbReference>
<evidence type="ECO:0000256" key="4">
    <source>
        <dbReference type="ARBA" id="ARBA00022574"/>
    </source>
</evidence>
<dbReference type="GO" id="GO:0043022">
    <property type="term" value="F:ribosome binding"/>
    <property type="evidence" value="ECO:0007669"/>
    <property type="project" value="TreeGrafter"/>
</dbReference>
<evidence type="ECO:0000256" key="3">
    <source>
        <dbReference type="ARBA" id="ARBA00022540"/>
    </source>
</evidence>
<dbReference type="GO" id="GO:0000049">
    <property type="term" value="F:tRNA binding"/>
    <property type="evidence" value="ECO:0007669"/>
    <property type="project" value="TreeGrafter"/>
</dbReference>
<feature type="compositionally biased region" description="Basic residues" evidence="8">
    <location>
        <begin position="490"/>
        <end position="499"/>
    </location>
</feature>
<dbReference type="InterPro" id="IPR011387">
    <property type="entry name" value="TIF2A"/>
</dbReference>
<comment type="caution">
    <text evidence="10">The sequence shown here is derived from an EMBL/GenBank/DDBJ whole genome shotgun (WGS) entry which is preliminary data.</text>
</comment>
<evidence type="ECO:0000256" key="8">
    <source>
        <dbReference type="SAM" id="MobiDB-lite"/>
    </source>
</evidence>
<gene>
    <name evidence="10" type="ORF">BSTOLATCC_MIC23446</name>
</gene>
<protein>
    <recommendedName>
        <fullName evidence="2">Eukaryotic translation initiation factor 2A</fullName>
    </recommendedName>
</protein>
<dbReference type="GO" id="GO:0003743">
    <property type="term" value="F:translation initiation factor activity"/>
    <property type="evidence" value="ECO:0007669"/>
    <property type="project" value="UniProtKB-KW"/>
</dbReference>
<evidence type="ECO:0000313" key="11">
    <source>
        <dbReference type="Proteomes" id="UP001162131"/>
    </source>
</evidence>
<dbReference type="InterPro" id="IPR015943">
    <property type="entry name" value="WD40/YVTN_repeat-like_dom_sf"/>
</dbReference>
<keyword evidence="11" id="KW-1185">Reference proteome</keyword>
<dbReference type="Proteomes" id="UP001162131">
    <property type="component" value="Unassembled WGS sequence"/>
</dbReference>
<dbReference type="GO" id="GO:0022627">
    <property type="term" value="C:cytosolic small ribosomal subunit"/>
    <property type="evidence" value="ECO:0007669"/>
    <property type="project" value="TreeGrafter"/>
</dbReference>
<dbReference type="PANTHER" id="PTHR13227:SF0">
    <property type="entry name" value="EUKARYOTIC TRANSLATION INITIATION FACTOR 2A"/>
    <property type="match status" value="1"/>
</dbReference>